<evidence type="ECO:0000313" key="9">
    <source>
        <dbReference type="Proteomes" id="UP000274504"/>
    </source>
</evidence>
<dbReference type="Gene3D" id="1.20.58.60">
    <property type="match status" value="5"/>
</dbReference>
<organism evidence="10">
    <name type="scientific">Hymenolepis diminuta</name>
    <name type="common">Rat tapeworm</name>
    <dbReference type="NCBI Taxonomy" id="6216"/>
    <lineage>
        <taxon>Eukaryota</taxon>
        <taxon>Metazoa</taxon>
        <taxon>Spiralia</taxon>
        <taxon>Lophotrochozoa</taxon>
        <taxon>Platyhelminthes</taxon>
        <taxon>Cestoda</taxon>
        <taxon>Eucestoda</taxon>
        <taxon>Cyclophyllidea</taxon>
        <taxon>Hymenolepididae</taxon>
        <taxon>Hymenolepis</taxon>
    </lineage>
</organism>
<dbReference type="SUPFAM" id="SSF46966">
    <property type="entry name" value="Spectrin repeat"/>
    <property type="match status" value="2"/>
</dbReference>
<feature type="coiled-coil region" evidence="6">
    <location>
        <begin position="650"/>
        <end position="706"/>
    </location>
</feature>
<keyword evidence="5" id="KW-0472">Membrane</keyword>
<feature type="coiled-coil region" evidence="6">
    <location>
        <begin position="2863"/>
        <end position="2890"/>
    </location>
</feature>
<evidence type="ECO:0000256" key="4">
    <source>
        <dbReference type="ARBA" id="ARBA00022989"/>
    </source>
</evidence>
<sequence>MLEQTRKREQLLLKQSQTREAALKAAESLEQWLCDAERVVTASLDTMLPLNNETLAESARITQWSLDRLEKQRNAHETFCDEHLLQGTELLDTMNQCFESFAEVWPVVTANESAETEIVVCAKDVISRVESLRQRYSDVVGRSSRALLTVRFVIIDVKIGEKLIEASERLRQEESRIEAGEEVSSILSEHEAYFFSPDFVEELPAMVIEMENILSELVGLEPDCAEQYAERTEVRAQILYQLKGRAEQFAINMRDLPERWLDFDAKLGGLEHWTTELENLANQLCSEGLPGSEDLMDPEVAAEVGRRYRGMLEKFEEMVDSTSSNISLAERLNKILQELISEGGLSPSEIANRRTNLARVLNSLHDLESMTSSVRQTASKRVDSLDQKYAAALAEHERAKRLRTHMEEIIGDADMQYMESDEMKRLLAERDALIAQISEEKKASLTYLMQISTPDQPKIPQMQPAEDRFLQVWEDADRMMEEKAANLRTATQASEQFEEVRNRLSNLLGGAMLLLKGNTSPGLSSAISDGRVSVSSHETFGKFVTDNDFAEGKEFTNQDISAYGPSKIQEQSSAIEAHLKSLDKASADIAKLRAAADLIAEQLGPEKSAELTAIIDKLVKDMALTKSALVDRLAALELAGSKWVEIRRLTKKLEDSADTQENSIQDLKIRLDSFNLEDCTDIASACAAYRRLLDEYAKNLSKLKSDSCGLSAEINDLDERLIAMMTVEKVNENGDVVRKVLDDIDPEVAGVKKILGILLLRQKGISMGCMSAEEMIIATIVALEEYEQFSTTVGSYLDQVNAAKDAKFTFGELNDVLKAKEQLQFLMKQKEAELEIISSRMREPSPFLKKSPQLYDQNLKLLQLWESADGWLTSHASIIDALIADWSMWTYEMETIERELQQLVESVENTRTGVTLQRANQAARQLEAVRLLKARWKALRPQTETVLSLLSCSGPKGAPKVTMESTHHTMPRRYTLVGEQIRGLFSMLQEMNTKLEGELDEQDKFANDVEKLVHMVSLAEKRLSRVTGIWIPSAPILLSTHSHISSNRSQSQADEAKPTRESVSTSEKMMNGYINLQEAITELKSLFSEITGQMRATIESLLSQVKQLDTEEATAQERLQFLSREINLLALRALKRQYICEVSHDYEQHRSAWFGKLRGLRSIQEQLLQAGATVEILNDLPESEEASKLLKTIPVDRSYEEDCIGWLKALNGTKVEILGYKLTSERPQLPDYFQDVEEAVKFEKDFTPQELDTASIAAGIFFVTGRRDEVLVAASSLEPFSFYVDVGRLISDSDKLKAGMVSHWNALDVYCTNWLRFSKGSDEFVDYTKEFLEKTLSLVKSAIELTDTRLDRPGNHNRLGDISAQLREWQKAFDSPAKVDESTDIPLVSRLLELQKEGEKLVELMPSRTLAVRALLDSNRTVLLNASIRLCEIAYQLERLIKAYDSRETAIRDVNEIVKEVEQQAGFRSISNLATNLLGMEISPELVAADELIGVSSLKMEMSYKADLESLLRMIQSSQDLAKLLSKLSKARTYLRAHLPPKLMHLQQSSSAAICAFEVIMNEKNPKPCVERLEDDTLRNRIVSRSRRLSDILDEAIKMLEEKHQTMTLIETNIDNINSWIDELLPRVQSATRLLSVSSNESVIPEAIQFTEVVEDPADLLEVFNAEQEHYSKLSELTKLEIDSDSEVLSNVFDSQTKTIATRFGGLVSAVSGMEDLWKSYLAQDDAINNELNRESDKLKLLIERLDKINLQCGPLLILTSTSKERIEAMGVLADLFEEAQQIRSEYMDMISRVETLSNRCFNRDTFRMHLKRRKLLRDQLSEEKENKEELETKPKNQLDNLSKHCANLSFRLASVDTQVKRCMDGICKRMSKVQNDASNSWSTEINALTERLEKLESFAELPLLLKADLRDSVLSYFSERKREVQDSKKRIDNLETELACIVELYRIVQRFQHCENNPTNLGLGDDVFNTKNRTMIAALRQNLIEYAIHVGELHATLKEMFTAISKITTAFEDLDKRLETALSNIEAALDLSSCEIALAQFSSIKNDLEPMRSELRSLQTLGNQSNSAMQAGVSKAISLITALGTSNTSKQTTCSPQDTVFHFTTDFAALDKKFHWIASIIDEAVDMLTIFIKNFNQYDYRVTEAKAWLHQSETSLKSKSDGTDVAHALDTEEAEILVDVMEGAASDLQSEATELNRWMRNIREAPHFHPSSNPVPSPFPIFREGLIRTSDKLKADLANYLTQLNAEKKRAEIQLTTCSNFCDNCSRLIDWLCECESKWTIPSVGTTDTQATADEESFLWEKQALATTYKQRMTDLQVHEVLLKDLFQSVDLDYESDVNGSMSVVSSRLIDARKRFLWLQQCVATRLASIEDQVKRAEEKEALQRAFSRSVESVQRRFIALEWEIVEISTWEKLNSVTSEPIIETLEEVVVQLSNNLQLITGFSRELETALETVGDAPSSPRLADETKEMLVKLRNLRLNTEKYIKACLALSNSYRILNNDINKFEIRIAEKAYISEITSPDVCRLTNEEWSSLRNDILIEQSVLWQIEEELNTENFDDKFSNTESAFNEFLNAIGEVAQSSASQCSAAHQFKSRLMHLREIYTNCKRNVSEYQMGLDTQLSKGDLYHDELNLCQDRLNKVETDLEDILNSAVLRGDIKTWTPDTQDLVSKVTAIERRLCDFQTKELESLMMIAQSGEEFLPLAVQAVQDRWSDLVNRAMNARGTAELALTSIQDSADAFMNMMIWIREAEQRLTAILNKPADEPSASLMDSDEPRFVTDGWSGFAEAQSLRLSKLTKLHTESVGRRKMILSTTEELGKLKGSPPSKAESSVIRALEQELADSYADLIEHSQTAVSSEQDMVKNTQAALEDANAAVNATEKLSDRANNLLFREEPGVSLEWQQTCFNDFLSIELATVRELIERSRKWPSVLAQPHAQFAETISSKLMDELEKIERKVNERVELMGKFLNGLNEISQRISEEVAWQATFSSELNPAFRDVPNDLVKKQEMVTYFETKLTDVDNHIESVKRLSDDFEKLTSGEGKVFTTPYENISQIQSLQQSLTLQRQTADSQRLRWIQISDQHIRFVRDLCETYYWTSCVAAESEKCLNFFQNVCKMGIPSVKMTAWARETCLPSERYDIFNVIKCLNDKFNLVFSSEVSGGGSRISSCLKNLNNFMGSFEPVIERRLTLLDRISVRVNEFNRCAQRFSRTADTFDASFQQILNASTIPTNHVLLILLDDVKNGLSQEANSLEKEKTGIQTLVREICSEELQTPVLQDLDEGLVEGVKWIRKAIKNTPDPPEIHSFDALRIFNELIERKSVLITTLTNLYEAADKLLIVTKHQRQARKVCQDWLSEASKQLEVCRNLMIEHASSQAISVDQKANNLRIRQRNLNVLMETHKSNERRFVTNLEVEERVTSCSTEYLKMLTQECHRFKITVNFTSQDEGLDAIALHSEWKKLLSEMENIQNSVQEQLSKCEDASDAMIWIIKWLRETEKRILGEDTSPLENFRPTLSHRGHNLRAYSEEAEILGKIAEKQKEVVKFWQNLNEEIYNKKAEFDEYEFKISKIQSDSSTSVQTFRQRFDNATETARKLLQQNIEGADFLNQVCRQLGTFNTWVLAIQQRASNVNLPIQKFLSQESETTMIEQGEECISSLIEVIDQILTECAWVREKIYPLSSAYLLSADLLSHLNVVWRSVRAEVQTVRQKYQSDSEAIEDFSSRLKALSIWMKEKEGAMDVINSEFDSLSNRAVVSFTEELKKQESFLPPLESALETMIHCLKRKEKLVSETSGLINQLNTKSRDFEALSERLQELSVLKEDKVSQLTIGTNALVDKYSGMQSDAKKLSVQSKEMLSSQQNLHSMLSTFQTWRNELRKSLHNASDFSGDKYALMAKLDWLNNTESIRQKGEKRIADLKKACFKCMATSPPDLIPALASATNEHVTDFSQVSSQIIDSHSQFSKIIEIWENFDAATAEFDSCHRRILETITKFEVPYSEDLAGFQSKVNLLFLALDTLDSPGELESATPSLCEEVQALKANFSQLSEWNLKLKSLLDAVSTKEDSSVTSAISRRSSEMKSLKKTLQNLIDAWKKVSEESETLSMGCEVLGNEINNFGKQMETLSREIASCKSVIIVNDLIKRCEMSIDEHRNFGDALKMMKERSMNLTPHTSNATILELQGSLASYQSNFMSIQKTGRSLIKQLRERLETDVKLITELSNYFSTLSDDEETLLKLTTSGRLVLNNSFSKSLSLVSTPCSELTFAFVKLSNALKGYMNDQKQYLMSHSEELSKFQQVLTEKRRAVQDILNQNLLEDETSVQDRIALKQRLANLLEQINGAKKTDEVCEIFMTELNLQMTKAIEEFGLCIDSFVHLESESRRVSDDLLANSESLIGKLTSLLDRVSVENPILTSIEKLNQKLPTNDSEWRDYVGVCDILLNEFSVLKQRVDQLKAKICSEVQDLLKIEEIQKELSDLHSNQKTQLSQVPSYINRTPTSLDTSSKEKVISQLSSYVILIKTAKGDLQSASTEYVRKATTLLSSFSDYIKTYSSHRKQPVGMLLTRMEGQKVIFEDAERQYVKLDKKITEEISKWDEFITLLRGLLHWVDARENDFQAVSAIETVIERTNGLRDLEETLRKSGGPMFDRVLSSSYSLQSLRSTLNVVNMTMSWISGRYNTLLKSVSDGRSELKSTILAKEELRKFADYCLDILERQETQLNELCSQPFFVPSPPSSIEGIDGRLRKLKEFQHNLDEIKTAHLTPFGERIQTVKSQLKACGFDQTEVNNAVTRIAELWKSYNALKECSAKISSEYEKLAKGGREFLEQTKKMSSWLKEQRETFSKLNSDTSITECANIHELVDRISKRSNNLHQFCMELNTNGERYQSECSSIADHIISVAKSLNISLLQDGSSSKVHTQESLIESLHKDFQALSARASKRKDELLALLLSLTAYAELFSNLQNWVNSVEKEVSKDIDVNDSAREMQLCSTPSSYITIRSAHVLSLLAQGHDRAGQIGEKQAHLDVLLSRSNRLLEEWGSSEVTRFAAQKVSTLSRRFVELTMQVKRQIELNTITLKNIEILQESRNAYTIWEKEIRSKFGYACQEEKPTDILAQVKRVFKSLEMGDVLLETCRQWAMTVQSDALGSNAIDPALAQDLMSSYESLKSTIAQKVETVEKQVALRRAKQLSIASVSSWLEGAEQKLQDVMSSIYSSFTHADLKNTSFNSLMAFYELAIGNGISELSALQSEYTNKEAIEDDSKIASRLYAFKVRLSNCLSELEERAKNLSAYREASELVSIRQRMTLERYVQVIGRSITIPESASEIADPSVVILEALLSAYDAERRLTVLRGINDELVIVGRQLLDTMIGSADRLISNSMEQSGSCLGDIITTRNEELRDEQNNLERVSKQSIELLESVTEAWKMFLRTEEDLSDWLVEMEQTIRPVINADMSIDERKRILSEIQSYLAQINKKGPLFERHLNDADQLSRRIPQFQATEKAKQLHTRYTTLVNSVEAQIELYSIEATEVSSFECTIAKVLAKVDDLKSLSDGCWVENRLLSHTELVSKQISIMKMIKELDSFKNSEELETLLSLFERVKAFASPPDRDTFSQRVDYISAFLEGSIRKLEAASMFVSSRLEIWETWSSLTKKLEEDLNLKSVMYKRILQDVKGDISSNPADVLTKRREAIDKLQEIHSSLVCMKPDFNELRRLMNGPESEILDQILYRKSSEIAHQMKTLSENIQTQRDRLKHSWEALFGFSNKVNTADQWLLAASVKLTALNNANPDGPKATEFLIKNCESFTAEVSKFVENDLQSLLSEGHRLENARELKRRKRKDKNEEPIVRTDTFKQLLEQLNSMRNEADGLIKVTQDIERSLHSKLEEWLELLAELQSGENYIGINMPRWWQDYVDQSQPKTASERSQRLPASLRIKMAQRPEVVLEEIFYQIKEVEKRRRDLESASSRVTSPWTPVRTPSTVQQRLQKAAMDDSDIVSASIGADGLQTTGNKVRNRVENLKKSYAKQVKRLKALSEQLNNWKSLWDQQLICEAEVADWLQTKESEFGSLFAGKGLEALDLGTSSLKQLRAELLAKRDVIDELANWRQNLLSLPPPSSDTANGSDGSDPIGELSHRLDTLVQHIGKRVDLHRHFVRQAKDATQAETEVQKNLEKMVQRMSRGHSTLHLRASPRTQNPLRNAQSTSVIYQRRGPSPLSVQLPNDPSPVASSLEWLWYSPTSVMEQQRPFASSPSPPRLSLRPIQQRIGRVNRRLGRSTPLINILEKEFPQVSSSFLRYFSMTPFTDIRLGEEGELENFDDEESPSSNTIALTPPIPPLLLSRSISPRRGRIGRGWRRRWSLHAHNSPLELSGLQGGARQLAYYTSCADLLSTPPVLLPSRAEYRQYPTASDIARRRYRRRLEQTGKMQNEDTGN</sequence>
<keyword evidence="3" id="KW-0677">Repeat</keyword>
<dbReference type="GO" id="GO:0008285">
    <property type="term" value="P:negative regulation of cell population proliferation"/>
    <property type="evidence" value="ECO:0007669"/>
    <property type="project" value="TreeGrafter"/>
</dbReference>
<comment type="subcellular location">
    <subcellularLocation>
        <location evidence="1">Membrane</location>
    </subcellularLocation>
</comment>
<evidence type="ECO:0000256" key="5">
    <source>
        <dbReference type="ARBA" id="ARBA00023136"/>
    </source>
</evidence>
<gene>
    <name evidence="8" type="ORF">HDID_LOCUS8268</name>
</gene>
<proteinExistence type="predicted"/>
<evidence type="ECO:0000256" key="2">
    <source>
        <dbReference type="ARBA" id="ARBA00022692"/>
    </source>
</evidence>
<dbReference type="GO" id="GO:0007097">
    <property type="term" value="P:nuclear migration"/>
    <property type="evidence" value="ECO:0007669"/>
    <property type="project" value="TreeGrafter"/>
</dbReference>
<evidence type="ECO:0000256" key="1">
    <source>
        <dbReference type="ARBA" id="ARBA00004370"/>
    </source>
</evidence>
<dbReference type="OrthoDB" id="6281854at2759"/>
<evidence type="ECO:0000313" key="10">
    <source>
        <dbReference type="WBParaSite" id="HDID_0000827001-mRNA-1"/>
    </source>
</evidence>
<dbReference type="GO" id="GO:0051015">
    <property type="term" value="F:actin filament binding"/>
    <property type="evidence" value="ECO:0007669"/>
    <property type="project" value="TreeGrafter"/>
</dbReference>
<dbReference type="InterPro" id="IPR052403">
    <property type="entry name" value="LINC-complex_assoc"/>
</dbReference>
<feature type="coiled-coil region" evidence="6">
    <location>
        <begin position="1918"/>
        <end position="1945"/>
    </location>
</feature>
<feature type="region of interest" description="Disordered" evidence="7">
    <location>
        <begin position="6098"/>
        <end position="6119"/>
    </location>
</feature>
<evidence type="ECO:0000256" key="7">
    <source>
        <dbReference type="SAM" id="MobiDB-lite"/>
    </source>
</evidence>
<dbReference type="PANTHER" id="PTHR47535">
    <property type="entry name" value="MUSCLE-SPECIFIC PROTEIN 300 KDA, ISOFORM G"/>
    <property type="match status" value="1"/>
</dbReference>
<keyword evidence="2" id="KW-0812">Transmembrane</keyword>
<feature type="region of interest" description="Disordered" evidence="7">
    <location>
        <begin position="1043"/>
        <end position="1067"/>
    </location>
</feature>
<name>A0A158QF32_HYMDI</name>
<dbReference type="GO" id="GO:0034993">
    <property type="term" value="C:meiotic nuclear membrane microtubule tethering complex"/>
    <property type="evidence" value="ECO:0007669"/>
    <property type="project" value="TreeGrafter"/>
</dbReference>
<reference evidence="10" key="1">
    <citation type="submission" date="2016-04" db="UniProtKB">
        <authorList>
            <consortium name="WormBaseParasite"/>
        </authorList>
    </citation>
    <scope>IDENTIFICATION</scope>
</reference>
<dbReference type="Proteomes" id="UP000274504">
    <property type="component" value="Unassembled WGS sequence"/>
</dbReference>
<dbReference type="STRING" id="6216.A0A158QF32"/>
<keyword evidence="6" id="KW-0175">Coiled coil</keyword>
<keyword evidence="4" id="KW-1133">Transmembrane helix</keyword>
<dbReference type="EMBL" id="UYSG01011053">
    <property type="protein sequence ID" value="VDL60586.1"/>
    <property type="molecule type" value="Genomic_DNA"/>
</dbReference>
<feature type="compositionally biased region" description="Polar residues" evidence="7">
    <location>
        <begin position="1043"/>
        <end position="1053"/>
    </location>
</feature>
<dbReference type="GO" id="GO:0005640">
    <property type="term" value="C:nuclear outer membrane"/>
    <property type="evidence" value="ECO:0007669"/>
    <property type="project" value="TreeGrafter"/>
</dbReference>
<evidence type="ECO:0000256" key="3">
    <source>
        <dbReference type="ARBA" id="ARBA00022737"/>
    </source>
</evidence>
<dbReference type="GO" id="GO:0005737">
    <property type="term" value="C:cytoplasm"/>
    <property type="evidence" value="ECO:0007669"/>
    <property type="project" value="TreeGrafter"/>
</dbReference>
<dbReference type="PANTHER" id="PTHR47535:SF7">
    <property type="entry name" value="CALMIN"/>
    <property type="match status" value="1"/>
</dbReference>
<accession>A0A158QF32</accession>
<protein>
    <submittedName>
        <fullName evidence="10">GAR domain-containing protein</fullName>
    </submittedName>
</protein>
<feature type="coiled-coil region" evidence="6">
    <location>
        <begin position="382"/>
        <end position="443"/>
    </location>
</feature>
<feature type="coiled-coil region" evidence="6">
    <location>
        <begin position="575"/>
        <end position="602"/>
    </location>
</feature>
<feature type="coiled-coil region" evidence="6">
    <location>
        <begin position="1098"/>
        <end position="1125"/>
    </location>
</feature>
<evidence type="ECO:0000313" key="8">
    <source>
        <dbReference type="EMBL" id="VDL60586.1"/>
    </source>
</evidence>
<evidence type="ECO:0000256" key="6">
    <source>
        <dbReference type="SAM" id="Coils"/>
    </source>
</evidence>
<reference evidence="8 9" key="2">
    <citation type="submission" date="2018-11" db="EMBL/GenBank/DDBJ databases">
        <authorList>
            <consortium name="Pathogen Informatics"/>
        </authorList>
    </citation>
    <scope>NUCLEOTIDE SEQUENCE [LARGE SCALE GENOMIC DNA]</scope>
</reference>
<dbReference type="WBParaSite" id="HDID_0000827001-mRNA-1">
    <property type="protein sequence ID" value="HDID_0000827001-mRNA-1"/>
    <property type="gene ID" value="HDID_0000827001"/>
</dbReference>